<sequence length="271" mass="29217">MALADRRRINGPLTGTTPPLFTSTPESPISLKSARDIRPVFIKTSLTPPAHGSAYLEIHTSTLKLSASVYGPRPLPPSAPFSPHARVTAEVKFAPFSTPGIRRGYVRDNFERDLSSQLQIALCRAINTAKYPKSGVDVFVTIIDTGSNAREVNEFEILTAAINVSSVAVCDAGVEMVDLVSAGFVGRDAQGDIVCDPENVMEKMCLVSYMAARDEITMVWTKGEMEGEEVVKMTDVAAETAGRTRGVVSEAVKERVWSLQLGGKPDVKMSG</sequence>
<dbReference type="InterPro" id="IPR027408">
    <property type="entry name" value="PNPase/RNase_PH_dom_sf"/>
</dbReference>
<dbReference type="AlphaFoldDB" id="U4L1H7"/>
<dbReference type="PANTHER" id="PTHR11953:SF2">
    <property type="entry name" value="EXOSOME COMPLEX COMPONENT MTR3"/>
    <property type="match status" value="1"/>
</dbReference>
<dbReference type="GO" id="GO:0000177">
    <property type="term" value="C:cytoplasmic exosome (RNase complex)"/>
    <property type="evidence" value="ECO:0007669"/>
    <property type="project" value="TreeGrafter"/>
</dbReference>
<dbReference type="GO" id="GO:0034475">
    <property type="term" value="P:U4 snRNA 3'-end processing"/>
    <property type="evidence" value="ECO:0007669"/>
    <property type="project" value="TreeGrafter"/>
</dbReference>
<dbReference type="GO" id="GO:0006364">
    <property type="term" value="P:rRNA processing"/>
    <property type="evidence" value="ECO:0007669"/>
    <property type="project" value="UniProtKB-KW"/>
</dbReference>
<dbReference type="GO" id="GO:0005730">
    <property type="term" value="C:nucleolus"/>
    <property type="evidence" value="ECO:0007669"/>
    <property type="project" value="TreeGrafter"/>
</dbReference>
<feature type="region of interest" description="Disordered" evidence="9">
    <location>
        <begin position="1"/>
        <end position="28"/>
    </location>
</feature>
<dbReference type="GO" id="GO:0016075">
    <property type="term" value="P:rRNA catabolic process"/>
    <property type="evidence" value="ECO:0007669"/>
    <property type="project" value="TreeGrafter"/>
</dbReference>
<dbReference type="eggNOG" id="KOG1068">
    <property type="taxonomic scope" value="Eukaryota"/>
</dbReference>
<gene>
    <name evidence="11" type="ORF">PCON_07953</name>
</gene>
<dbReference type="STRING" id="1076935.U4L1H7"/>
<keyword evidence="12" id="KW-1185">Reference proteome</keyword>
<organism evidence="11 12">
    <name type="scientific">Pyronema omphalodes (strain CBS 100304)</name>
    <name type="common">Pyronema confluens</name>
    <dbReference type="NCBI Taxonomy" id="1076935"/>
    <lineage>
        <taxon>Eukaryota</taxon>
        <taxon>Fungi</taxon>
        <taxon>Dikarya</taxon>
        <taxon>Ascomycota</taxon>
        <taxon>Pezizomycotina</taxon>
        <taxon>Pezizomycetes</taxon>
        <taxon>Pezizales</taxon>
        <taxon>Pyronemataceae</taxon>
        <taxon>Pyronema</taxon>
    </lineage>
</organism>
<dbReference type="SUPFAM" id="SSF55666">
    <property type="entry name" value="Ribonuclease PH domain 2-like"/>
    <property type="match status" value="1"/>
</dbReference>
<evidence type="ECO:0000256" key="5">
    <source>
        <dbReference type="ARBA" id="ARBA00022552"/>
    </source>
</evidence>
<dbReference type="Gene3D" id="3.30.230.70">
    <property type="entry name" value="GHMP Kinase, N-terminal domain"/>
    <property type="match status" value="1"/>
</dbReference>
<dbReference type="InterPro" id="IPR036345">
    <property type="entry name" value="ExoRNase_PH_dom2_sf"/>
</dbReference>
<comment type="subcellular location">
    <subcellularLocation>
        <location evidence="2">Cytoplasm</location>
    </subcellularLocation>
    <subcellularLocation>
        <location evidence="1">Nucleus</location>
    </subcellularLocation>
</comment>
<name>U4L1H7_PYROM</name>
<evidence type="ECO:0000256" key="6">
    <source>
        <dbReference type="ARBA" id="ARBA00022835"/>
    </source>
</evidence>
<dbReference type="PANTHER" id="PTHR11953">
    <property type="entry name" value="EXOSOME COMPLEX COMPONENT"/>
    <property type="match status" value="1"/>
</dbReference>
<evidence type="ECO:0000256" key="8">
    <source>
        <dbReference type="ARBA" id="ARBA00023242"/>
    </source>
</evidence>
<dbReference type="GO" id="GO:0003723">
    <property type="term" value="F:RNA binding"/>
    <property type="evidence" value="ECO:0007669"/>
    <property type="project" value="UniProtKB-KW"/>
</dbReference>
<dbReference type="GO" id="GO:0071051">
    <property type="term" value="P:poly(A)-dependent snoRNA 3'-end processing"/>
    <property type="evidence" value="ECO:0007669"/>
    <property type="project" value="TreeGrafter"/>
</dbReference>
<dbReference type="OMA" id="MCCVYGP"/>
<accession>U4L1H7</accession>
<keyword evidence="5" id="KW-0698">rRNA processing</keyword>
<keyword evidence="7" id="KW-0694">RNA-binding</keyword>
<evidence type="ECO:0000256" key="2">
    <source>
        <dbReference type="ARBA" id="ARBA00004496"/>
    </source>
</evidence>
<dbReference type="InterPro" id="IPR020568">
    <property type="entry name" value="Ribosomal_Su5_D2-typ_SF"/>
</dbReference>
<dbReference type="EMBL" id="HF935410">
    <property type="protein sequence ID" value="CCX08360.1"/>
    <property type="molecule type" value="Genomic_DNA"/>
</dbReference>
<proteinExistence type="inferred from homology"/>
<evidence type="ECO:0000256" key="7">
    <source>
        <dbReference type="ARBA" id="ARBA00022884"/>
    </source>
</evidence>
<feature type="compositionally biased region" description="Low complexity" evidence="9">
    <location>
        <begin position="11"/>
        <end position="25"/>
    </location>
</feature>
<dbReference type="Pfam" id="PF01138">
    <property type="entry name" value="RNase_PH"/>
    <property type="match status" value="1"/>
</dbReference>
<keyword evidence="4" id="KW-0963">Cytoplasm</keyword>
<evidence type="ECO:0000256" key="9">
    <source>
        <dbReference type="SAM" id="MobiDB-lite"/>
    </source>
</evidence>
<dbReference type="Proteomes" id="UP000018144">
    <property type="component" value="Unassembled WGS sequence"/>
</dbReference>
<dbReference type="InterPro" id="IPR001247">
    <property type="entry name" value="ExoRNase_PH_dom1"/>
</dbReference>
<evidence type="ECO:0000256" key="1">
    <source>
        <dbReference type="ARBA" id="ARBA00004123"/>
    </source>
</evidence>
<comment type="similarity">
    <text evidence="3">Belongs to the RNase PH family.</text>
</comment>
<protein>
    <submittedName>
        <fullName evidence="11">Similar to Exosome complex component MTR3 acc. no. Q28F19</fullName>
    </submittedName>
</protein>
<feature type="domain" description="Exoribonuclease phosphorolytic" evidence="10">
    <location>
        <begin position="37"/>
        <end position="175"/>
    </location>
</feature>
<dbReference type="GO" id="GO:0000176">
    <property type="term" value="C:nuclear exosome (RNase complex)"/>
    <property type="evidence" value="ECO:0007669"/>
    <property type="project" value="UniProtKB-ARBA"/>
</dbReference>
<evidence type="ECO:0000256" key="3">
    <source>
        <dbReference type="ARBA" id="ARBA00006678"/>
    </source>
</evidence>
<dbReference type="InterPro" id="IPR050080">
    <property type="entry name" value="RNase_PH"/>
</dbReference>
<keyword evidence="6" id="KW-0271">Exosome</keyword>
<evidence type="ECO:0000256" key="4">
    <source>
        <dbReference type="ARBA" id="ARBA00022490"/>
    </source>
</evidence>
<dbReference type="CDD" id="cd11371">
    <property type="entry name" value="RNase_PH_MTR3"/>
    <property type="match status" value="1"/>
</dbReference>
<reference evidence="11 12" key="1">
    <citation type="journal article" date="2013" name="PLoS Genet.">
        <title>The genome and development-dependent transcriptomes of Pyronema confluens: a window into fungal evolution.</title>
        <authorList>
            <person name="Traeger S."/>
            <person name="Altegoer F."/>
            <person name="Freitag M."/>
            <person name="Gabaldon T."/>
            <person name="Kempken F."/>
            <person name="Kumar A."/>
            <person name="Marcet-Houben M."/>
            <person name="Poggeler S."/>
            <person name="Stajich J.E."/>
            <person name="Nowrousian M."/>
        </authorList>
    </citation>
    <scope>NUCLEOTIDE SEQUENCE [LARGE SCALE GENOMIC DNA]</scope>
    <source>
        <strain evidence="12">CBS 100304</strain>
        <tissue evidence="11">Vegetative mycelium</tissue>
    </source>
</reference>
<dbReference type="OrthoDB" id="2504340at2759"/>
<keyword evidence="8" id="KW-0539">Nucleus</keyword>
<evidence type="ECO:0000313" key="12">
    <source>
        <dbReference type="Proteomes" id="UP000018144"/>
    </source>
</evidence>
<evidence type="ECO:0000259" key="10">
    <source>
        <dbReference type="Pfam" id="PF01138"/>
    </source>
</evidence>
<dbReference type="SUPFAM" id="SSF54211">
    <property type="entry name" value="Ribosomal protein S5 domain 2-like"/>
    <property type="match status" value="1"/>
</dbReference>
<dbReference type="GO" id="GO:0071028">
    <property type="term" value="P:nuclear mRNA surveillance"/>
    <property type="evidence" value="ECO:0007669"/>
    <property type="project" value="TreeGrafter"/>
</dbReference>
<evidence type="ECO:0000313" key="11">
    <source>
        <dbReference type="EMBL" id="CCX08360.1"/>
    </source>
</evidence>